<evidence type="ECO:0000256" key="4">
    <source>
        <dbReference type="ARBA" id="ARBA00023136"/>
    </source>
</evidence>
<protein>
    <recommendedName>
        <fullName evidence="7">Steroid 5-alpha reductase C-terminal domain-containing protein</fullName>
    </recommendedName>
</protein>
<evidence type="ECO:0000256" key="3">
    <source>
        <dbReference type="ARBA" id="ARBA00022989"/>
    </source>
</evidence>
<dbReference type="EMBL" id="BART01009682">
    <property type="protein sequence ID" value="GAG79601.1"/>
    <property type="molecule type" value="Genomic_DNA"/>
</dbReference>
<evidence type="ECO:0008006" key="7">
    <source>
        <dbReference type="Google" id="ProtNLM"/>
    </source>
</evidence>
<name>X1C5E0_9ZZZZ</name>
<dbReference type="Pfam" id="PF04140">
    <property type="entry name" value="ICMT"/>
    <property type="match status" value="1"/>
</dbReference>
<organism evidence="6">
    <name type="scientific">marine sediment metagenome</name>
    <dbReference type="NCBI Taxonomy" id="412755"/>
    <lineage>
        <taxon>unclassified sequences</taxon>
        <taxon>metagenomes</taxon>
        <taxon>ecological metagenomes</taxon>
    </lineage>
</organism>
<evidence type="ECO:0000256" key="1">
    <source>
        <dbReference type="ARBA" id="ARBA00004141"/>
    </source>
</evidence>
<dbReference type="Gene3D" id="1.20.120.1630">
    <property type="match status" value="1"/>
</dbReference>
<keyword evidence="3 5" id="KW-1133">Transmembrane helix</keyword>
<gene>
    <name evidence="6" type="ORF">S01H4_21384</name>
</gene>
<comment type="caution">
    <text evidence="6">The sequence shown here is derived from an EMBL/GenBank/DDBJ whole genome shotgun (WGS) entry which is preliminary data.</text>
</comment>
<proteinExistence type="predicted"/>
<feature type="transmembrane region" description="Helical" evidence="5">
    <location>
        <begin position="102"/>
        <end position="128"/>
    </location>
</feature>
<evidence type="ECO:0000313" key="6">
    <source>
        <dbReference type="EMBL" id="GAG79601.1"/>
    </source>
</evidence>
<feature type="transmembrane region" description="Helical" evidence="5">
    <location>
        <begin position="39"/>
        <end position="58"/>
    </location>
</feature>
<reference evidence="6" key="1">
    <citation type="journal article" date="2014" name="Front. Microbiol.">
        <title>High frequency of phylogenetically diverse reductive dehalogenase-homologous genes in deep subseafloor sedimentary metagenomes.</title>
        <authorList>
            <person name="Kawai M."/>
            <person name="Futagami T."/>
            <person name="Toyoda A."/>
            <person name="Takaki Y."/>
            <person name="Nishi S."/>
            <person name="Hori S."/>
            <person name="Arai W."/>
            <person name="Tsubouchi T."/>
            <person name="Morono Y."/>
            <person name="Uchiyama I."/>
            <person name="Ito T."/>
            <person name="Fujiyama A."/>
            <person name="Inagaki F."/>
            <person name="Takami H."/>
        </authorList>
    </citation>
    <scope>NUCLEOTIDE SEQUENCE</scope>
    <source>
        <strain evidence="6">Expedition CK06-06</strain>
    </source>
</reference>
<sequence>MSDSESKVVADNNYYPALIAIMNFTVLLSLVMTNMASTVGLWDFIFVGAGVYFSMKFIRLVRSAHEFEATRVSPKDRTTFMKEGIYAKIRHPIGAAAIYMNIAYLCFVRSFALVTIIPVFIALWYIYAAYEEKILIGRFGDEYREYVRATSMFRGSGYDQQRLASSGYDMY</sequence>
<dbReference type="GO" id="GO:0016020">
    <property type="term" value="C:membrane"/>
    <property type="evidence" value="ECO:0007669"/>
    <property type="project" value="UniProtKB-SubCell"/>
</dbReference>
<comment type="subcellular location">
    <subcellularLocation>
        <location evidence="1">Membrane</location>
        <topology evidence="1">Multi-pass membrane protein</topology>
    </subcellularLocation>
</comment>
<accession>X1C5E0</accession>
<dbReference type="AlphaFoldDB" id="X1C5E0"/>
<evidence type="ECO:0000256" key="5">
    <source>
        <dbReference type="SAM" id="Phobius"/>
    </source>
</evidence>
<dbReference type="InterPro" id="IPR007269">
    <property type="entry name" value="ICMT_MeTrfase"/>
</dbReference>
<dbReference type="GO" id="GO:0004671">
    <property type="term" value="F:protein C-terminal S-isoprenylcysteine carboxyl O-methyltransferase activity"/>
    <property type="evidence" value="ECO:0007669"/>
    <property type="project" value="InterPro"/>
</dbReference>
<feature type="transmembrane region" description="Helical" evidence="5">
    <location>
        <begin position="14"/>
        <end position="32"/>
    </location>
</feature>
<keyword evidence="4 5" id="KW-0472">Membrane</keyword>
<evidence type="ECO:0000256" key="2">
    <source>
        <dbReference type="ARBA" id="ARBA00022692"/>
    </source>
</evidence>
<keyword evidence="2 5" id="KW-0812">Transmembrane</keyword>